<dbReference type="AlphaFoldDB" id="A0A4P9YAR2"/>
<evidence type="ECO:0000256" key="1">
    <source>
        <dbReference type="SAM" id="MobiDB-lite"/>
    </source>
</evidence>
<sequence length="321" mass="34395">MGGPAPDGTVPIKKIIEGLRIGFAIAGSVEGLVHGQRDGADVREAAEEHVQALDGNGGGSGLEDAEFATSTDQGFDACITDMEVPGDVETSESRGEFGKGGQDMIAPSAAGDVEEAPDVGIEVQDEVGEDILGETLEPLGLWKTIEEEEGWVLKALARTCKGKQRGWGEVGEDVMKGFLGEMESPGDSWGQGWGGDGGGRGRKGRDGGRSIGDGERETEGWGGMVLPHHLPHGWLCGSSCGVIEEGRAFLPAGPEEEGDGGEEGEETGMEEVVEEEEEEEEEEKDWREWRGKAHTPAHTSEGHTWWEEEEEEGYRNTYTRE</sequence>
<reference evidence="3" key="1">
    <citation type="journal article" date="2018" name="Nat. Microbiol.">
        <title>Leveraging single-cell genomics to expand the fungal tree of life.</title>
        <authorList>
            <person name="Ahrendt S.R."/>
            <person name="Quandt C.A."/>
            <person name="Ciobanu D."/>
            <person name="Clum A."/>
            <person name="Salamov A."/>
            <person name="Andreopoulos B."/>
            <person name="Cheng J.F."/>
            <person name="Woyke T."/>
            <person name="Pelin A."/>
            <person name="Henrissat B."/>
            <person name="Reynolds N.K."/>
            <person name="Benny G.L."/>
            <person name="Smith M.E."/>
            <person name="James T.Y."/>
            <person name="Grigoriev I.V."/>
        </authorList>
    </citation>
    <scope>NUCLEOTIDE SEQUENCE [LARGE SCALE GENOMIC DNA]</scope>
</reference>
<protein>
    <submittedName>
        <fullName evidence="2">Uncharacterized protein</fullName>
    </submittedName>
</protein>
<dbReference type="EMBL" id="KZ987750">
    <property type="protein sequence ID" value="RKP15190.1"/>
    <property type="molecule type" value="Genomic_DNA"/>
</dbReference>
<dbReference type="Proteomes" id="UP000267251">
    <property type="component" value="Unassembled WGS sequence"/>
</dbReference>
<feature type="compositionally biased region" description="Basic and acidic residues" evidence="1">
    <location>
        <begin position="204"/>
        <end position="219"/>
    </location>
</feature>
<evidence type="ECO:0000313" key="2">
    <source>
        <dbReference type="EMBL" id="RKP15190.1"/>
    </source>
</evidence>
<evidence type="ECO:0000313" key="3">
    <source>
        <dbReference type="Proteomes" id="UP000267251"/>
    </source>
</evidence>
<name>A0A4P9YAR2_9FUNG</name>
<feature type="region of interest" description="Disordered" evidence="1">
    <location>
        <begin position="183"/>
        <end position="219"/>
    </location>
</feature>
<proteinExistence type="predicted"/>
<feature type="compositionally biased region" description="Gly residues" evidence="1">
    <location>
        <begin position="189"/>
        <end position="198"/>
    </location>
</feature>
<feature type="compositionally biased region" description="Acidic residues" evidence="1">
    <location>
        <begin position="254"/>
        <end position="283"/>
    </location>
</feature>
<keyword evidence="3" id="KW-1185">Reference proteome</keyword>
<accession>A0A4P9YAR2</accession>
<gene>
    <name evidence="2" type="ORF">BJ684DRAFT_14533</name>
</gene>
<organism evidence="2 3">
    <name type="scientific">Piptocephalis cylindrospora</name>
    <dbReference type="NCBI Taxonomy" id="1907219"/>
    <lineage>
        <taxon>Eukaryota</taxon>
        <taxon>Fungi</taxon>
        <taxon>Fungi incertae sedis</taxon>
        <taxon>Zoopagomycota</taxon>
        <taxon>Zoopagomycotina</taxon>
        <taxon>Zoopagomycetes</taxon>
        <taxon>Zoopagales</taxon>
        <taxon>Piptocephalidaceae</taxon>
        <taxon>Piptocephalis</taxon>
    </lineage>
</organism>
<feature type="region of interest" description="Disordered" evidence="1">
    <location>
        <begin position="251"/>
        <end position="321"/>
    </location>
</feature>